<dbReference type="InterPro" id="IPR036890">
    <property type="entry name" value="HATPase_C_sf"/>
</dbReference>
<keyword evidence="8" id="KW-0067">ATP-binding</keyword>
<dbReference type="Gene3D" id="1.10.287.130">
    <property type="match status" value="1"/>
</dbReference>
<comment type="caution">
    <text evidence="13">The sequence shown here is derived from an EMBL/GenBank/DDBJ whole genome shotgun (WGS) entry which is preliminary data.</text>
</comment>
<dbReference type="PANTHER" id="PTHR43711">
    <property type="entry name" value="TWO-COMPONENT HISTIDINE KINASE"/>
    <property type="match status" value="1"/>
</dbReference>
<dbReference type="Pfam" id="PF02518">
    <property type="entry name" value="HATPase_c"/>
    <property type="match status" value="1"/>
</dbReference>
<comment type="catalytic activity">
    <reaction evidence="1">
        <text>ATP + protein L-histidine = ADP + protein N-phospho-L-histidine.</text>
        <dbReference type="EC" id="2.7.13.3"/>
    </reaction>
</comment>
<dbReference type="EC" id="2.7.13.3" evidence="3"/>
<keyword evidence="11" id="KW-0812">Transmembrane</keyword>
<keyword evidence="9" id="KW-0902">Two-component regulatory system</keyword>
<dbReference type="InterPro" id="IPR005467">
    <property type="entry name" value="His_kinase_dom"/>
</dbReference>
<evidence type="ECO:0000256" key="2">
    <source>
        <dbReference type="ARBA" id="ARBA00004651"/>
    </source>
</evidence>
<keyword evidence="6" id="KW-0547">Nucleotide-binding</keyword>
<organism evidence="13 14">
    <name type="scientific">Pullulanibacillus camelliae</name>
    <dbReference type="NCBI Taxonomy" id="1707096"/>
    <lineage>
        <taxon>Bacteria</taxon>
        <taxon>Bacillati</taxon>
        <taxon>Bacillota</taxon>
        <taxon>Bacilli</taxon>
        <taxon>Bacillales</taxon>
        <taxon>Sporolactobacillaceae</taxon>
        <taxon>Pullulanibacillus</taxon>
    </lineage>
</organism>
<gene>
    <name evidence="13" type="ORF">GCM10011391_10710</name>
</gene>
<dbReference type="InterPro" id="IPR050736">
    <property type="entry name" value="Sensor_HK_Regulatory"/>
</dbReference>
<evidence type="ECO:0000256" key="10">
    <source>
        <dbReference type="ARBA" id="ARBA00023136"/>
    </source>
</evidence>
<dbReference type="CDD" id="cd00082">
    <property type="entry name" value="HisKA"/>
    <property type="match status" value="1"/>
</dbReference>
<dbReference type="AlphaFoldDB" id="A0A8J2VN42"/>
<keyword evidence="4" id="KW-0597">Phosphoprotein</keyword>
<keyword evidence="5" id="KW-0808">Transferase</keyword>
<dbReference type="PANTHER" id="PTHR43711:SF26">
    <property type="entry name" value="SENSOR HISTIDINE KINASE RCSC"/>
    <property type="match status" value="1"/>
</dbReference>
<evidence type="ECO:0000256" key="3">
    <source>
        <dbReference type="ARBA" id="ARBA00012438"/>
    </source>
</evidence>
<dbReference type="FunFam" id="3.30.565.10:FF:000006">
    <property type="entry name" value="Sensor histidine kinase WalK"/>
    <property type="match status" value="1"/>
</dbReference>
<dbReference type="Gene3D" id="3.30.565.10">
    <property type="entry name" value="Histidine kinase-like ATPase, C-terminal domain"/>
    <property type="match status" value="1"/>
</dbReference>
<comment type="subcellular location">
    <subcellularLocation>
        <location evidence="2">Cell membrane</location>
        <topology evidence="2">Multi-pass membrane protein</topology>
    </subcellularLocation>
</comment>
<sequence length="418" mass="47314">MFRKTLRRLTLLNAVIFIVLMGLLASAIFFYTQHVLYRSVNQSLQEGLSRPMPPGPMGGNREDFRIHGRAIWDKDKALLQNNATVAIKKKYIQQLFPSHVGQFEGKEVNGVHFRLFSKKVMTVDHGGVVIAAWTIDDEQRNLLDTLLLIIIIGWSVASILAFVVGYFLAKRALEPIKQAWDKQQQFVSDASHELRTPLSIIQTRIELLLKSPKARIQEKLKDISITLNESRRLSKLVSHLLTLARSDANRIEIEKKPVAINELLKQVYDQFDEMVSFQGKTLTLNSAPAPLNILGDRERLYQLLVILIDNAIKFTDDKEGRIMMTCSSDGHHVTITVADNGIGISKQHQHQVFDRFFQADTSRTDREGSGLGLSIAKWIVDQHAGKITIESELGEGTRFILSFPKLKEVNVLKGARRE</sequence>
<evidence type="ECO:0000259" key="12">
    <source>
        <dbReference type="PROSITE" id="PS50109"/>
    </source>
</evidence>
<dbReference type="Proteomes" id="UP000628775">
    <property type="component" value="Unassembled WGS sequence"/>
</dbReference>
<evidence type="ECO:0000256" key="9">
    <source>
        <dbReference type="ARBA" id="ARBA00023012"/>
    </source>
</evidence>
<keyword evidence="14" id="KW-1185">Reference proteome</keyword>
<dbReference type="EMBL" id="BMIR01000003">
    <property type="protein sequence ID" value="GGE33865.1"/>
    <property type="molecule type" value="Genomic_DNA"/>
</dbReference>
<protein>
    <recommendedName>
        <fullName evidence="3">histidine kinase</fullName>
        <ecNumber evidence="3">2.7.13.3</ecNumber>
    </recommendedName>
</protein>
<dbReference type="Pfam" id="PF00512">
    <property type="entry name" value="HisKA"/>
    <property type="match status" value="1"/>
</dbReference>
<evidence type="ECO:0000256" key="11">
    <source>
        <dbReference type="SAM" id="Phobius"/>
    </source>
</evidence>
<evidence type="ECO:0000256" key="4">
    <source>
        <dbReference type="ARBA" id="ARBA00022553"/>
    </source>
</evidence>
<dbReference type="RefSeq" id="WP_188690219.1">
    <property type="nucleotide sequence ID" value="NZ_BMIR01000003.1"/>
</dbReference>
<dbReference type="SMART" id="SM00388">
    <property type="entry name" value="HisKA"/>
    <property type="match status" value="1"/>
</dbReference>
<evidence type="ECO:0000313" key="13">
    <source>
        <dbReference type="EMBL" id="GGE33865.1"/>
    </source>
</evidence>
<name>A0A8J2VN42_9BACL</name>
<dbReference type="SUPFAM" id="SSF55874">
    <property type="entry name" value="ATPase domain of HSP90 chaperone/DNA topoisomerase II/histidine kinase"/>
    <property type="match status" value="1"/>
</dbReference>
<evidence type="ECO:0000256" key="8">
    <source>
        <dbReference type="ARBA" id="ARBA00022840"/>
    </source>
</evidence>
<dbReference type="SUPFAM" id="SSF47384">
    <property type="entry name" value="Homodimeric domain of signal transducing histidine kinase"/>
    <property type="match status" value="1"/>
</dbReference>
<dbReference type="GO" id="GO:0005886">
    <property type="term" value="C:plasma membrane"/>
    <property type="evidence" value="ECO:0007669"/>
    <property type="project" value="UniProtKB-SubCell"/>
</dbReference>
<dbReference type="InterPro" id="IPR003594">
    <property type="entry name" value="HATPase_dom"/>
</dbReference>
<accession>A0A8J2VN42</accession>
<keyword evidence="10 11" id="KW-0472">Membrane</keyword>
<dbReference type="InterPro" id="IPR004358">
    <property type="entry name" value="Sig_transdc_His_kin-like_C"/>
</dbReference>
<feature type="transmembrane region" description="Helical" evidence="11">
    <location>
        <begin position="12"/>
        <end position="31"/>
    </location>
</feature>
<dbReference type="PROSITE" id="PS50109">
    <property type="entry name" value="HIS_KIN"/>
    <property type="match status" value="1"/>
</dbReference>
<feature type="domain" description="Histidine kinase" evidence="12">
    <location>
        <begin position="189"/>
        <end position="407"/>
    </location>
</feature>
<reference evidence="13" key="2">
    <citation type="submission" date="2020-09" db="EMBL/GenBank/DDBJ databases">
        <authorList>
            <person name="Sun Q."/>
            <person name="Zhou Y."/>
        </authorList>
    </citation>
    <scope>NUCLEOTIDE SEQUENCE</scope>
    <source>
        <strain evidence="13">CGMCC 1.15371</strain>
    </source>
</reference>
<evidence type="ECO:0000313" key="14">
    <source>
        <dbReference type="Proteomes" id="UP000628775"/>
    </source>
</evidence>
<keyword evidence="7 13" id="KW-0418">Kinase</keyword>
<dbReference type="PRINTS" id="PR00344">
    <property type="entry name" value="BCTRLSENSOR"/>
</dbReference>
<dbReference type="InterPro" id="IPR003661">
    <property type="entry name" value="HisK_dim/P_dom"/>
</dbReference>
<dbReference type="SMART" id="SM00387">
    <property type="entry name" value="HATPase_c"/>
    <property type="match status" value="1"/>
</dbReference>
<evidence type="ECO:0000256" key="5">
    <source>
        <dbReference type="ARBA" id="ARBA00022679"/>
    </source>
</evidence>
<evidence type="ECO:0000256" key="1">
    <source>
        <dbReference type="ARBA" id="ARBA00000085"/>
    </source>
</evidence>
<feature type="transmembrane region" description="Helical" evidence="11">
    <location>
        <begin position="146"/>
        <end position="169"/>
    </location>
</feature>
<dbReference type="GO" id="GO:0005524">
    <property type="term" value="F:ATP binding"/>
    <property type="evidence" value="ECO:0007669"/>
    <property type="project" value="UniProtKB-KW"/>
</dbReference>
<proteinExistence type="predicted"/>
<dbReference type="GO" id="GO:0000155">
    <property type="term" value="F:phosphorelay sensor kinase activity"/>
    <property type="evidence" value="ECO:0007669"/>
    <property type="project" value="InterPro"/>
</dbReference>
<keyword evidence="11" id="KW-1133">Transmembrane helix</keyword>
<evidence type="ECO:0000256" key="7">
    <source>
        <dbReference type="ARBA" id="ARBA00022777"/>
    </source>
</evidence>
<reference evidence="13" key="1">
    <citation type="journal article" date="2014" name="Int. J. Syst. Evol. Microbiol.">
        <title>Complete genome sequence of Corynebacterium casei LMG S-19264T (=DSM 44701T), isolated from a smear-ripened cheese.</title>
        <authorList>
            <consortium name="US DOE Joint Genome Institute (JGI-PGF)"/>
            <person name="Walter F."/>
            <person name="Albersmeier A."/>
            <person name="Kalinowski J."/>
            <person name="Ruckert C."/>
        </authorList>
    </citation>
    <scope>NUCLEOTIDE SEQUENCE</scope>
    <source>
        <strain evidence="13">CGMCC 1.15371</strain>
    </source>
</reference>
<dbReference type="FunFam" id="1.10.287.130:FF:000001">
    <property type="entry name" value="Two-component sensor histidine kinase"/>
    <property type="match status" value="1"/>
</dbReference>
<evidence type="ECO:0000256" key="6">
    <source>
        <dbReference type="ARBA" id="ARBA00022741"/>
    </source>
</evidence>
<dbReference type="InterPro" id="IPR036097">
    <property type="entry name" value="HisK_dim/P_sf"/>
</dbReference>